<protein>
    <recommendedName>
        <fullName evidence="2">NADP-dependent oxidoreductase domain-containing protein</fullName>
    </recommendedName>
</protein>
<dbReference type="EMBL" id="CABFNS010000870">
    <property type="protein sequence ID" value="VUC33745.1"/>
    <property type="molecule type" value="Genomic_DNA"/>
</dbReference>
<feature type="domain" description="NADP-dependent oxidoreductase" evidence="2">
    <location>
        <begin position="232"/>
        <end position="541"/>
    </location>
</feature>
<dbReference type="SUPFAM" id="SSF51430">
    <property type="entry name" value="NAD(P)-linked oxidoreductase"/>
    <property type="match status" value="1"/>
</dbReference>
<gene>
    <name evidence="3" type="ORF">CLO192961_LOCUS360480</name>
</gene>
<dbReference type="Gene3D" id="3.20.20.100">
    <property type="entry name" value="NADP-dependent oxidoreductase domain"/>
    <property type="match status" value="1"/>
</dbReference>
<keyword evidence="4" id="KW-1185">Reference proteome</keyword>
<proteinExistence type="predicted"/>
<evidence type="ECO:0000313" key="4">
    <source>
        <dbReference type="Proteomes" id="UP000766486"/>
    </source>
</evidence>
<comment type="caution">
    <text evidence="3">The sequence shown here is derived from an EMBL/GenBank/DDBJ whole genome shotgun (WGS) entry which is preliminary data.</text>
</comment>
<dbReference type="PANTHER" id="PTHR43147">
    <property type="entry name" value="PROTEIN TAS"/>
    <property type="match status" value="1"/>
</dbReference>
<dbReference type="PANTHER" id="PTHR43147:SF2">
    <property type="entry name" value="NADP-DEPENDENT OXIDOREDUCTASE DOMAIN-CONTAINING PROTEIN"/>
    <property type="match status" value="1"/>
</dbReference>
<evidence type="ECO:0000259" key="2">
    <source>
        <dbReference type="Pfam" id="PF00248"/>
    </source>
</evidence>
<name>A0ABY6USH5_BIOOC</name>
<dbReference type="InterPro" id="IPR036812">
    <property type="entry name" value="NAD(P)_OxRdtase_dom_sf"/>
</dbReference>
<dbReference type="Pfam" id="PF00248">
    <property type="entry name" value="Aldo_ket_red"/>
    <property type="match status" value="1"/>
</dbReference>
<evidence type="ECO:0000313" key="3">
    <source>
        <dbReference type="EMBL" id="VUC33745.1"/>
    </source>
</evidence>
<dbReference type="Proteomes" id="UP000766486">
    <property type="component" value="Unassembled WGS sequence"/>
</dbReference>
<reference evidence="3 4" key="1">
    <citation type="submission" date="2019-06" db="EMBL/GenBank/DDBJ databases">
        <authorList>
            <person name="Broberg M."/>
        </authorList>
    </citation>
    <scope>NUCLEOTIDE SEQUENCE [LARGE SCALE GENOMIC DNA]</scope>
</reference>
<dbReference type="InterPro" id="IPR023210">
    <property type="entry name" value="NADP_OxRdtase_dom"/>
</dbReference>
<organism evidence="3 4">
    <name type="scientific">Bionectria ochroleuca</name>
    <name type="common">Gliocladium roseum</name>
    <dbReference type="NCBI Taxonomy" id="29856"/>
    <lineage>
        <taxon>Eukaryota</taxon>
        <taxon>Fungi</taxon>
        <taxon>Dikarya</taxon>
        <taxon>Ascomycota</taxon>
        <taxon>Pezizomycotina</taxon>
        <taxon>Sordariomycetes</taxon>
        <taxon>Hypocreomycetidae</taxon>
        <taxon>Hypocreales</taxon>
        <taxon>Bionectriaceae</taxon>
        <taxon>Clonostachys</taxon>
    </lineage>
</organism>
<evidence type="ECO:0000256" key="1">
    <source>
        <dbReference type="ARBA" id="ARBA00023002"/>
    </source>
</evidence>
<sequence length="568" mass="63592">MGGHVVGTNEGSNMMDDVLIANLPIKLLRSALRTLISQGSVTQQPFVQHIRDYLTRSPPELTPPSALFPVPDDLSIECKQYLEITRCIFSSKLSEESLAYLTHFLSSIREGKAKWSEGSDLEAAFRTFGGDVVQAVQALKEAKPNLTETLKTKLLNLLTSSRDLKDYCQANNLPYLFARAERQVQDVFTFFFSEAPLATYSNQLLQINVAKTTSPNSLIEKFQLGPHEVPRLFNGFWQLSSPAWGSGTSDTQEAALIQLVESGLSAADMADHYGDAELIYGDFRQRLPLDIRNTIYAATKWCIFSAVKQTINREWVLAAVKERSRRLSGRVELLQFHWYDYSSKEYLNILEEMILVSKEYPELLSSVGLCNFDSEHVEEVCQHLLDKTGSVGIVSNQVQFSLFDSRPLHKMSAVCSKYGLKLLTYGSFSGGFISEKWLGVPAPEVYSEGQNLTPSQRKYLDIINLWGQWEEFQSLLGTLKAIANSRNVSLTNVATRWVLQQSAVGAVIVGTRLGVTAHSDDNVNVFTFRLSEDEMKEINRVALGPGNSKCLAMFERLGDCGNEYRAMH</sequence>
<keyword evidence="1" id="KW-0560">Oxidoreductase</keyword>
<accession>A0ABY6USH5</accession>